<sequence>MNIFSEAARLYEQNTPFALASIIETKGSAPRHDALLLIQADGRTIGTIGGGMIERYVINEATEALREGKSRTIKGSMARSGKYAMGMDCGGVMSVHIDVQRIRSEMLLIGGGHVNRAVAGLAAKLGYRITVADSWEPNLDSNLYPPQTRFIFGETIVDAITQTTINEDTQVIIATNHEDVEALPAILNSKTQYIGQLASRKKVITLRKKCLEMGISAERFEQVRTPVGLNIGAESPEEIALSIMAEILALSHGRLPPEKLSRQKILSTACELSLVNRQNTPILIRGAGDLASGTALKLHNCGYKVVMLDLPRPTVIRTNISFASALLNEDGQVTVENITAKKARSVSDAWKILDDHNIAVLADPQCQTLRQFKPHILIDAILAKRNIGTHRSMAAITIGLGPGFTAGEDVDAVIETCRGHDLGRIIYQGQAKANTGKPGVIMGYDEERVIHSPGKGRLFPKAHIGDLVNEGQVVATLVDNGRHTEVTAKISGKVRGMISEGSEVTKGFKIGDVDPRGDQVDHTTVSDKVRAIAGGVLEAIIALSQKKQ</sequence>
<comment type="caution">
    <text evidence="3">The sequence shown here is derived from an EMBL/GenBank/DDBJ whole genome shotgun (WGS) entry which is preliminary data.</text>
</comment>
<dbReference type="InterPro" id="IPR052698">
    <property type="entry name" value="MoCofactor_Util/Proc"/>
</dbReference>
<dbReference type="EC" id="1.17.1.4" evidence="3"/>
<dbReference type="AlphaFoldDB" id="A0A2H9T6I7"/>
<name>A0A2H9T6I7_9ZZZZ</name>
<evidence type="ECO:0000313" key="3">
    <source>
        <dbReference type="EMBL" id="PJE78837.1"/>
    </source>
</evidence>
<feature type="domain" description="XdhC- CoxI" evidence="1">
    <location>
        <begin position="11"/>
        <end position="73"/>
    </location>
</feature>
<dbReference type="GO" id="GO:0004854">
    <property type="term" value="F:xanthine dehydrogenase activity"/>
    <property type="evidence" value="ECO:0007669"/>
    <property type="project" value="UniProtKB-EC"/>
</dbReference>
<dbReference type="NCBIfam" id="TIGR03309">
    <property type="entry name" value="matur_yqeB"/>
    <property type="match status" value="1"/>
</dbReference>
<dbReference type="PANTHER" id="PTHR30388">
    <property type="entry name" value="ALDEHYDE OXIDOREDUCTASE MOLYBDENUM COFACTOR ASSEMBLY PROTEIN"/>
    <property type="match status" value="1"/>
</dbReference>
<proteinExistence type="predicted"/>
<dbReference type="EMBL" id="NSIT01000123">
    <property type="protein sequence ID" value="PJE78837.1"/>
    <property type="molecule type" value="Genomic_DNA"/>
</dbReference>
<protein>
    <submittedName>
        <fullName evidence="3">Putative xanthine dehydrogenase subunit A</fullName>
        <ecNumber evidence="3">1.17.1.4</ecNumber>
    </submittedName>
</protein>
<dbReference type="InterPro" id="IPR027051">
    <property type="entry name" value="XdhC_Rossmann_dom"/>
</dbReference>
<dbReference type="PANTHER" id="PTHR30388:SF6">
    <property type="entry name" value="XANTHINE DEHYDROGENASE SUBUNIT A-RELATED"/>
    <property type="match status" value="1"/>
</dbReference>
<gene>
    <name evidence="3" type="primary">pucA</name>
    <name evidence="3" type="ORF">CI610_02210</name>
</gene>
<reference evidence="3" key="1">
    <citation type="journal article" date="2017" name="Appl. Environ. Microbiol.">
        <title>Molecular characterization of an Endozoicomonas-like organism causing infection in king scallop Pecten maximus L.</title>
        <authorList>
            <person name="Cano I."/>
            <person name="van Aerle R."/>
            <person name="Ross S."/>
            <person name="Verner-Jeffreys D.W."/>
            <person name="Paley R.K."/>
            <person name="Rimmer G."/>
            <person name="Ryder D."/>
            <person name="Hooper P."/>
            <person name="Stone D."/>
            <person name="Feist S.W."/>
        </authorList>
    </citation>
    <scope>NUCLEOTIDE SEQUENCE</scope>
</reference>
<feature type="domain" description="XdhC Rossmann" evidence="2">
    <location>
        <begin position="106"/>
        <end position="247"/>
    </location>
</feature>
<keyword evidence="3" id="KW-0560">Oxidoreductase</keyword>
<dbReference type="Gene3D" id="3.40.50.720">
    <property type="entry name" value="NAD(P)-binding Rossmann-like Domain"/>
    <property type="match status" value="1"/>
</dbReference>
<dbReference type="InterPro" id="IPR003777">
    <property type="entry name" value="XdhC_CoxI"/>
</dbReference>
<evidence type="ECO:0000259" key="1">
    <source>
        <dbReference type="Pfam" id="PF02625"/>
    </source>
</evidence>
<evidence type="ECO:0000259" key="2">
    <source>
        <dbReference type="Pfam" id="PF13478"/>
    </source>
</evidence>
<dbReference type="InterPro" id="IPR017695">
    <property type="entry name" value="Se-dep_Mo_hydrolase_YqeB"/>
</dbReference>
<dbReference type="Pfam" id="PF13478">
    <property type="entry name" value="XdhC_C"/>
    <property type="match status" value="1"/>
</dbReference>
<accession>A0A2H9T6I7</accession>
<organism evidence="3">
    <name type="scientific">invertebrate metagenome</name>
    <dbReference type="NCBI Taxonomy" id="1711999"/>
    <lineage>
        <taxon>unclassified sequences</taxon>
        <taxon>metagenomes</taxon>
        <taxon>organismal metagenomes</taxon>
    </lineage>
</organism>
<dbReference type="Pfam" id="PF02625">
    <property type="entry name" value="XdhC_CoxI"/>
    <property type="match status" value="1"/>
</dbReference>